<accession>A0A179GLY1</accession>
<dbReference type="Pfam" id="PF13302">
    <property type="entry name" value="Acetyltransf_3"/>
    <property type="match status" value="1"/>
</dbReference>
<keyword evidence="2" id="KW-0808">Transferase</keyword>
<feature type="domain" description="N-acetyltransferase" evidence="1">
    <location>
        <begin position="39"/>
        <end position="234"/>
    </location>
</feature>
<evidence type="ECO:0000259" key="1">
    <source>
        <dbReference type="PROSITE" id="PS51186"/>
    </source>
</evidence>
<dbReference type="SUPFAM" id="SSF55729">
    <property type="entry name" value="Acyl-CoA N-acyltransferases (Nat)"/>
    <property type="match status" value="1"/>
</dbReference>
<dbReference type="PANTHER" id="PTHR43792:SF1">
    <property type="entry name" value="N-ACETYLTRANSFERASE DOMAIN-CONTAINING PROTEIN"/>
    <property type="match status" value="1"/>
</dbReference>
<organism evidence="2 3">
    <name type="scientific">Purpureocillium lilacinum</name>
    <name type="common">Paecilomyces lilacinus</name>
    <dbReference type="NCBI Taxonomy" id="33203"/>
    <lineage>
        <taxon>Eukaryota</taxon>
        <taxon>Fungi</taxon>
        <taxon>Dikarya</taxon>
        <taxon>Ascomycota</taxon>
        <taxon>Pezizomycotina</taxon>
        <taxon>Sordariomycetes</taxon>
        <taxon>Hypocreomycetidae</taxon>
        <taxon>Hypocreales</taxon>
        <taxon>Ophiocordycipitaceae</taxon>
        <taxon>Purpureocillium</taxon>
    </lineage>
</organism>
<dbReference type="InterPro" id="IPR000182">
    <property type="entry name" value="GNAT_dom"/>
</dbReference>
<sequence>METTPIPKTALKSLSVKTTLPTLPYPPLSSRPVIKTARLLIRPFSATDLDALHALRTQPEVMAWMPLGQIDPDVAKTQAVLEKKLLHDDQNYSYAICLASSGALIGTGGCHSRGGGMLGWPEIGYMLRREAWGMGYGTEFLAGFLEAWWALPRGEAALTVDVSTLDDDGGAVGCDGQVVARECISSFTREDNRASRRVMWKAGMSLVKVWEVIDMRDGKTPIDLYGYVVRRPGPC</sequence>
<dbReference type="InterPro" id="IPR016181">
    <property type="entry name" value="Acyl_CoA_acyltransferase"/>
</dbReference>
<dbReference type="EMBL" id="LSBH01000005">
    <property type="protein sequence ID" value="OAQ78897.1"/>
    <property type="molecule type" value="Genomic_DNA"/>
</dbReference>
<dbReference type="Gene3D" id="3.40.630.30">
    <property type="match status" value="1"/>
</dbReference>
<name>A0A179GLY1_PURLI</name>
<dbReference type="PROSITE" id="PS51186">
    <property type="entry name" value="GNAT"/>
    <property type="match status" value="1"/>
</dbReference>
<dbReference type="Proteomes" id="UP000078240">
    <property type="component" value="Unassembled WGS sequence"/>
</dbReference>
<evidence type="ECO:0000313" key="2">
    <source>
        <dbReference type="EMBL" id="OAQ78897.1"/>
    </source>
</evidence>
<evidence type="ECO:0000313" key="3">
    <source>
        <dbReference type="Proteomes" id="UP000078240"/>
    </source>
</evidence>
<dbReference type="GO" id="GO:0016747">
    <property type="term" value="F:acyltransferase activity, transferring groups other than amino-acyl groups"/>
    <property type="evidence" value="ECO:0007669"/>
    <property type="project" value="InterPro"/>
</dbReference>
<dbReference type="PANTHER" id="PTHR43792">
    <property type="entry name" value="GNAT FAMILY, PUTATIVE (AFU_ORTHOLOGUE AFUA_3G00765)-RELATED-RELATED"/>
    <property type="match status" value="1"/>
</dbReference>
<dbReference type="InterPro" id="IPR051531">
    <property type="entry name" value="N-acetyltransferase"/>
</dbReference>
<proteinExistence type="predicted"/>
<gene>
    <name evidence="2" type="ORF">VFPBJ_07018</name>
</gene>
<dbReference type="AlphaFoldDB" id="A0A179GLY1"/>
<comment type="caution">
    <text evidence="2">The sequence shown here is derived from an EMBL/GenBank/DDBJ whole genome shotgun (WGS) entry which is preliminary data.</text>
</comment>
<reference evidence="2 3" key="1">
    <citation type="submission" date="2016-01" db="EMBL/GenBank/DDBJ databases">
        <title>Biosynthesis of antibiotic leucinostatins and their inhibition on Phytophthora in bio-control Purpureocillium lilacinum.</title>
        <authorList>
            <person name="Wang G."/>
            <person name="Liu Z."/>
            <person name="Lin R."/>
            <person name="Li E."/>
            <person name="Mao Z."/>
            <person name="Ling J."/>
            <person name="Yin W."/>
            <person name="Xie B."/>
        </authorList>
    </citation>
    <scope>NUCLEOTIDE SEQUENCE [LARGE SCALE GENOMIC DNA]</scope>
    <source>
        <strain evidence="2">PLBJ-1</strain>
    </source>
</reference>
<protein>
    <submittedName>
        <fullName evidence="2">GCN5-related N-acetyltransferase (GNAT) domain-containingprotein</fullName>
    </submittedName>
</protein>